<dbReference type="AlphaFoldDB" id="A0A6P8BE97"/>
<evidence type="ECO:0000313" key="3">
    <source>
        <dbReference type="RefSeq" id="XP_030985379.1"/>
    </source>
</evidence>
<organism evidence="2 3">
    <name type="scientific">Pyricularia grisea</name>
    <name type="common">Crabgrass-specific blast fungus</name>
    <name type="synonym">Magnaporthe grisea</name>
    <dbReference type="NCBI Taxonomy" id="148305"/>
    <lineage>
        <taxon>Eukaryota</taxon>
        <taxon>Fungi</taxon>
        <taxon>Dikarya</taxon>
        <taxon>Ascomycota</taxon>
        <taxon>Pezizomycotina</taxon>
        <taxon>Sordariomycetes</taxon>
        <taxon>Sordariomycetidae</taxon>
        <taxon>Magnaporthales</taxon>
        <taxon>Pyriculariaceae</taxon>
        <taxon>Pyricularia</taxon>
    </lineage>
</organism>
<evidence type="ECO:0000313" key="2">
    <source>
        <dbReference type="Proteomes" id="UP000515153"/>
    </source>
</evidence>
<feature type="compositionally biased region" description="Basic and acidic residues" evidence="1">
    <location>
        <begin position="38"/>
        <end position="48"/>
    </location>
</feature>
<reference evidence="3" key="3">
    <citation type="submission" date="2025-08" db="UniProtKB">
        <authorList>
            <consortium name="RefSeq"/>
        </authorList>
    </citation>
    <scope>IDENTIFICATION</scope>
    <source>
        <strain evidence="3">NI907</strain>
    </source>
</reference>
<reference evidence="3" key="2">
    <citation type="submission" date="2019-10" db="EMBL/GenBank/DDBJ databases">
        <authorList>
            <consortium name="NCBI Genome Project"/>
        </authorList>
    </citation>
    <scope>NUCLEOTIDE SEQUENCE</scope>
    <source>
        <strain evidence="3">NI907</strain>
    </source>
</reference>
<proteinExistence type="predicted"/>
<dbReference type="RefSeq" id="XP_030985379.1">
    <property type="nucleotide sequence ID" value="XM_031125100.1"/>
</dbReference>
<reference evidence="3" key="1">
    <citation type="journal article" date="2019" name="Mol. Biol. Evol.">
        <title>Blast fungal genomes show frequent chromosomal changes, gene gains and losses, and effector gene turnover.</title>
        <authorList>
            <person name="Gomez Luciano L.B."/>
            <person name="Jason Tsai I."/>
            <person name="Chuma I."/>
            <person name="Tosa Y."/>
            <person name="Chen Y.H."/>
            <person name="Li J.Y."/>
            <person name="Li M.Y."/>
            <person name="Jade Lu M.Y."/>
            <person name="Nakayashiki H."/>
            <person name="Li W.H."/>
        </authorList>
    </citation>
    <scope>NUCLEOTIDE SEQUENCE</scope>
    <source>
        <strain evidence="3">NI907</strain>
    </source>
</reference>
<feature type="region of interest" description="Disordered" evidence="1">
    <location>
        <begin position="1"/>
        <end position="62"/>
    </location>
</feature>
<protein>
    <submittedName>
        <fullName evidence="3">Uncharacterized protein</fullName>
    </submittedName>
</protein>
<evidence type="ECO:0000256" key="1">
    <source>
        <dbReference type="SAM" id="MobiDB-lite"/>
    </source>
</evidence>
<sequence>MTTRSQGIRNGWSGPRPREAPPRKLMQKATVADTTLSCDERELGEEAKKRSKERMTTLTDAR</sequence>
<dbReference type="GeneID" id="41960009"/>
<accession>A0A6P8BE97</accession>
<gene>
    <name evidence="3" type="ORF">PgNI_05059</name>
</gene>
<keyword evidence="2" id="KW-1185">Reference proteome</keyword>
<dbReference type="KEGG" id="pgri:PgNI_05059"/>
<dbReference type="Proteomes" id="UP000515153">
    <property type="component" value="Unplaced"/>
</dbReference>
<name>A0A6P8BE97_PYRGI</name>